<organism evidence="2 3">
    <name type="scientific">Neptunomonas qingdaonensis</name>
    <dbReference type="NCBI Taxonomy" id="1045558"/>
    <lineage>
        <taxon>Bacteria</taxon>
        <taxon>Pseudomonadati</taxon>
        <taxon>Pseudomonadota</taxon>
        <taxon>Gammaproteobacteria</taxon>
        <taxon>Oceanospirillales</taxon>
        <taxon>Oceanospirillaceae</taxon>
        <taxon>Neptunomonas</taxon>
    </lineage>
</organism>
<dbReference type="EMBL" id="FOOU01000022">
    <property type="protein sequence ID" value="SFG96184.1"/>
    <property type="molecule type" value="Genomic_DNA"/>
</dbReference>
<accession>A0A1I2W470</accession>
<gene>
    <name evidence="2" type="ORF">SAMN05216175_12216</name>
</gene>
<evidence type="ECO:0008006" key="4">
    <source>
        <dbReference type="Google" id="ProtNLM"/>
    </source>
</evidence>
<evidence type="ECO:0000313" key="3">
    <source>
        <dbReference type="Proteomes" id="UP000198623"/>
    </source>
</evidence>
<dbReference type="Proteomes" id="UP000198623">
    <property type="component" value="Unassembled WGS sequence"/>
</dbReference>
<feature type="transmembrane region" description="Helical" evidence="1">
    <location>
        <begin position="41"/>
        <end position="60"/>
    </location>
</feature>
<sequence length="192" mass="21821">MINIQQRSQLMIGAFLILLMAVTRGHHFASIDHLPSASWAVFFLAGIYLKPLWAFPLLILQAFLLDFAAITWGGVSSFCVTPTYIMLVPAYASMWWAGRWYAKRHQERWSSLLTLFSSLISGTAVCQVISSGSFYFYSGRYTDPTMAEMLNRLIKYSPSQFEAVFFYVGCALTIHLFLSWFTRSRHAGAETL</sequence>
<dbReference type="OrthoDB" id="9787530at2"/>
<keyword evidence="1" id="KW-0812">Transmembrane</keyword>
<keyword evidence="3" id="KW-1185">Reference proteome</keyword>
<evidence type="ECO:0000313" key="2">
    <source>
        <dbReference type="EMBL" id="SFG96184.1"/>
    </source>
</evidence>
<reference evidence="3" key="1">
    <citation type="submission" date="2016-10" db="EMBL/GenBank/DDBJ databases">
        <authorList>
            <person name="Varghese N."/>
            <person name="Submissions S."/>
        </authorList>
    </citation>
    <scope>NUCLEOTIDE SEQUENCE [LARGE SCALE GENOMIC DNA]</scope>
    <source>
        <strain evidence="3">CGMCC 1.10971</strain>
    </source>
</reference>
<feature type="transmembrane region" description="Helical" evidence="1">
    <location>
        <begin position="159"/>
        <end position="182"/>
    </location>
</feature>
<feature type="transmembrane region" description="Helical" evidence="1">
    <location>
        <begin position="112"/>
        <end position="138"/>
    </location>
</feature>
<dbReference type="AlphaFoldDB" id="A0A1I2W470"/>
<keyword evidence="1" id="KW-0472">Membrane</keyword>
<keyword evidence="1" id="KW-1133">Transmembrane helix</keyword>
<dbReference type="STRING" id="1045558.SAMN05216175_12216"/>
<dbReference type="RefSeq" id="WP_090730813.1">
    <property type="nucleotide sequence ID" value="NZ_FOOU01000022.1"/>
</dbReference>
<evidence type="ECO:0000256" key="1">
    <source>
        <dbReference type="SAM" id="Phobius"/>
    </source>
</evidence>
<name>A0A1I2W470_9GAMM</name>
<feature type="transmembrane region" description="Helical" evidence="1">
    <location>
        <begin position="67"/>
        <end position="92"/>
    </location>
</feature>
<protein>
    <recommendedName>
        <fullName evidence="4">Cobalamin ABC transporter</fullName>
    </recommendedName>
</protein>
<proteinExistence type="predicted"/>